<dbReference type="InterPro" id="IPR025605">
    <property type="entry name" value="OST-HTH/LOTUS_dom"/>
</dbReference>
<dbReference type="PANTHER" id="PTHR35811">
    <property type="entry name" value="SLR1870 PROTEIN"/>
    <property type="match status" value="1"/>
</dbReference>
<reference evidence="2 3" key="1">
    <citation type="submission" date="2019-06" db="EMBL/GenBank/DDBJ databases">
        <title>Draft genome sequence of Methanolobus vulcani B1d.</title>
        <authorList>
            <person name="Creighbaum A.J."/>
            <person name="Ticak T."/>
            <person name="Hariraju D."/>
            <person name="Arivett B.A."/>
            <person name="Ferguson D.J.Jr."/>
        </authorList>
    </citation>
    <scope>NUCLEOTIDE SEQUENCE [LARGE SCALE GENOMIC DNA]</scope>
    <source>
        <strain evidence="2 3">B1d</strain>
    </source>
</reference>
<dbReference type="Proteomes" id="UP000319335">
    <property type="component" value="Unassembled WGS sequence"/>
</dbReference>
<organism evidence="2 3">
    <name type="scientific">Methanolobus vulcani</name>
    <dbReference type="NCBI Taxonomy" id="38026"/>
    <lineage>
        <taxon>Archaea</taxon>
        <taxon>Methanobacteriati</taxon>
        <taxon>Methanobacteriota</taxon>
        <taxon>Stenosarchaea group</taxon>
        <taxon>Methanomicrobia</taxon>
        <taxon>Methanosarcinales</taxon>
        <taxon>Methanosarcinaceae</taxon>
        <taxon>Methanolobus</taxon>
    </lineage>
</organism>
<sequence length="245" mass="28014">MIRDIKDQNLKLSALAVLIDGDNTSYRCLNEIFNEVSKYGIATIRRAYGDWTSQELAPWKEFLQEYAVHPSQQFRNVGSKNCTDSSLIIEAMDILYNEKIDGIVIVSSDSDYTRLATRYREEGLFVLGVGRKQTPKPFVNACIEFVYIENLTDQDLPDVKNKEIVATKNSHSIKARKILGGAYDKISESNELVLLSKISNMLHNMNPDFDPRTHGYSKLSKMVEDSDVFELVRKKNNIYMRRVTA</sequence>
<dbReference type="OrthoDB" id="141691at2157"/>
<dbReference type="Gene3D" id="3.30.420.610">
    <property type="entry name" value="LOTUS domain-like"/>
    <property type="match status" value="1"/>
</dbReference>
<dbReference type="InterPro" id="IPR041966">
    <property type="entry name" value="LOTUS-like"/>
</dbReference>
<feature type="domain" description="HTH OST-type" evidence="1">
    <location>
        <begin position="171"/>
        <end position="245"/>
    </location>
</feature>
<dbReference type="EMBL" id="VIAQ01000020">
    <property type="protein sequence ID" value="TQD23564.1"/>
    <property type="molecule type" value="Genomic_DNA"/>
</dbReference>
<accession>A0A7Z8KLP9</accession>
<dbReference type="AlphaFoldDB" id="A0A7Z8KLP9"/>
<evidence type="ECO:0000259" key="1">
    <source>
        <dbReference type="PROSITE" id="PS51644"/>
    </source>
</evidence>
<dbReference type="RefSeq" id="WP_154810880.1">
    <property type="nucleotide sequence ID" value="NZ_VIAQ01000020.1"/>
</dbReference>
<dbReference type="InterPro" id="IPR021139">
    <property type="entry name" value="NYN"/>
</dbReference>
<name>A0A7Z8KLP9_9EURY</name>
<keyword evidence="3" id="KW-1185">Reference proteome</keyword>
<dbReference type="CDD" id="cd10146">
    <property type="entry name" value="LabA_like_C"/>
    <property type="match status" value="1"/>
</dbReference>
<comment type="caution">
    <text evidence="2">The sequence shown here is derived from an EMBL/GenBank/DDBJ whole genome shotgun (WGS) entry which is preliminary data.</text>
</comment>
<proteinExistence type="predicted"/>
<dbReference type="Gene3D" id="3.40.50.1010">
    <property type="entry name" value="5'-nuclease"/>
    <property type="match status" value="1"/>
</dbReference>
<dbReference type="GO" id="GO:0004540">
    <property type="term" value="F:RNA nuclease activity"/>
    <property type="evidence" value="ECO:0007669"/>
    <property type="project" value="InterPro"/>
</dbReference>
<dbReference type="CDD" id="cd11297">
    <property type="entry name" value="PIN_LabA-like_N_1"/>
    <property type="match status" value="1"/>
</dbReference>
<evidence type="ECO:0000313" key="2">
    <source>
        <dbReference type="EMBL" id="TQD23564.1"/>
    </source>
</evidence>
<gene>
    <name evidence="2" type="ORF">FKV42_13670</name>
</gene>
<protein>
    <submittedName>
        <fullName evidence="2">NYN domain-containing protein</fullName>
    </submittedName>
</protein>
<dbReference type="Pfam" id="PF12872">
    <property type="entry name" value="OST-HTH"/>
    <property type="match status" value="1"/>
</dbReference>
<dbReference type="Pfam" id="PF01936">
    <property type="entry name" value="NYN"/>
    <property type="match status" value="1"/>
</dbReference>
<dbReference type="PROSITE" id="PS51644">
    <property type="entry name" value="HTH_OST"/>
    <property type="match status" value="1"/>
</dbReference>
<dbReference type="PANTHER" id="PTHR35811:SF1">
    <property type="entry name" value="HTH OST-TYPE DOMAIN-CONTAINING PROTEIN"/>
    <property type="match status" value="1"/>
</dbReference>
<evidence type="ECO:0000313" key="3">
    <source>
        <dbReference type="Proteomes" id="UP000319335"/>
    </source>
</evidence>